<dbReference type="InterPro" id="IPR035906">
    <property type="entry name" value="MetI-like_sf"/>
</dbReference>
<evidence type="ECO:0000256" key="4">
    <source>
        <dbReference type="ARBA" id="ARBA00022692"/>
    </source>
</evidence>
<accession>A0A1N6PRW1</accession>
<proteinExistence type="inferred from homology"/>
<reference evidence="11" key="1">
    <citation type="submission" date="2017-01" db="EMBL/GenBank/DDBJ databases">
        <authorList>
            <person name="Varghese N."/>
            <person name="Submissions S."/>
        </authorList>
    </citation>
    <scope>NUCLEOTIDE SEQUENCE [LARGE SCALE GENOMIC DNA]</scope>
    <source>
        <strain evidence="11">3bp</strain>
    </source>
</reference>
<organism evidence="10 11">
    <name type="scientific">Cellulosimicrobium aquatile</name>
    <dbReference type="NCBI Taxonomy" id="1612203"/>
    <lineage>
        <taxon>Bacteria</taxon>
        <taxon>Bacillati</taxon>
        <taxon>Actinomycetota</taxon>
        <taxon>Actinomycetes</taxon>
        <taxon>Micrococcales</taxon>
        <taxon>Promicromonosporaceae</taxon>
        <taxon>Cellulosimicrobium</taxon>
    </lineage>
</organism>
<dbReference type="GO" id="GO:0055085">
    <property type="term" value="P:transmembrane transport"/>
    <property type="evidence" value="ECO:0007669"/>
    <property type="project" value="InterPro"/>
</dbReference>
<dbReference type="Pfam" id="PF00528">
    <property type="entry name" value="BPD_transp_1"/>
    <property type="match status" value="1"/>
</dbReference>
<feature type="transmembrane region" description="Helical" evidence="7">
    <location>
        <begin position="191"/>
        <end position="215"/>
    </location>
</feature>
<feature type="transmembrane region" description="Helical" evidence="7">
    <location>
        <begin position="106"/>
        <end position="127"/>
    </location>
</feature>
<dbReference type="RefSeq" id="WP_076404194.1">
    <property type="nucleotide sequence ID" value="NZ_FTMI01000002.1"/>
</dbReference>
<evidence type="ECO:0000256" key="3">
    <source>
        <dbReference type="ARBA" id="ARBA00022475"/>
    </source>
</evidence>
<evidence type="ECO:0000256" key="2">
    <source>
        <dbReference type="ARBA" id="ARBA00022448"/>
    </source>
</evidence>
<evidence type="ECO:0000256" key="1">
    <source>
        <dbReference type="ARBA" id="ARBA00004651"/>
    </source>
</evidence>
<dbReference type="Proteomes" id="UP000186235">
    <property type="component" value="Unassembled WGS sequence"/>
</dbReference>
<protein>
    <submittedName>
        <fullName evidence="10">Carbohydrate ABC transporter membrane protein 1, CUT1 family</fullName>
    </submittedName>
</protein>
<evidence type="ECO:0000256" key="7">
    <source>
        <dbReference type="RuleBase" id="RU363032"/>
    </source>
</evidence>
<dbReference type="EMBL" id="FTMI01000002">
    <property type="protein sequence ID" value="SIQ06982.1"/>
    <property type="molecule type" value="Genomic_DNA"/>
</dbReference>
<evidence type="ECO:0000256" key="8">
    <source>
        <dbReference type="SAM" id="MobiDB-lite"/>
    </source>
</evidence>
<dbReference type="Gene3D" id="1.10.3720.10">
    <property type="entry name" value="MetI-like"/>
    <property type="match status" value="1"/>
</dbReference>
<dbReference type="PANTHER" id="PTHR43005:SF1">
    <property type="entry name" value="SPERMIDINE_PUTRESCINE TRANSPORT SYSTEM PERMEASE PROTEIN"/>
    <property type="match status" value="1"/>
</dbReference>
<feature type="transmembrane region" description="Helical" evidence="7">
    <location>
        <begin position="44"/>
        <end position="68"/>
    </location>
</feature>
<evidence type="ECO:0000256" key="5">
    <source>
        <dbReference type="ARBA" id="ARBA00022989"/>
    </source>
</evidence>
<feature type="transmembrane region" description="Helical" evidence="7">
    <location>
        <begin position="298"/>
        <end position="318"/>
    </location>
</feature>
<dbReference type="SUPFAM" id="SSF161098">
    <property type="entry name" value="MetI-like"/>
    <property type="match status" value="1"/>
</dbReference>
<evidence type="ECO:0000259" key="9">
    <source>
        <dbReference type="PROSITE" id="PS50928"/>
    </source>
</evidence>
<dbReference type="AlphaFoldDB" id="A0A1N6PRW1"/>
<feature type="transmembrane region" description="Helical" evidence="7">
    <location>
        <begin position="236"/>
        <end position="258"/>
    </location>
</feature>
<comment type="subcellular location">
    <subcellularLocation>
        <location evidence="1 7">Cell membrane</location>
        <topology evidence="1 7">Multi-pass membrane protein</topology>
    </subcellularLocation>
</comment>
<feature type="region of interest" description="Disordered" evidence="8">
    <location>
        <begin position="1"/>
        <end position="34"/>
    </location>
</feature>
<gene>
    <name evidence="10" type="ORF">SAMN05518682_1069</name>
</gene>
<evidence type="ECO:0000313" key="10">
    <source>
        <dbReference type="EMBL" id="SIQ06982.1"/>
    </source>
</evidence>
<feature type="domain" description="ABC transmembrane type-1" evidence="9">
    <location>
        <begin position="102"/>
        <end position="317"/>
    </location>
</feature>
<comment type="similarity">
    <text evidence="7">Belongs to the binding-protein-dependent transport system permease family.</text>
</comment>
<keyword evidence="5 7" id="KW-1133">Transmembrane helix</keyword>
<evidence type="ECO:0000256" key="6">
    <source>
        <dbReference type="ARBA" id="ARBA00023136"/>
    </source>
</evidence>
<keyword evidence="3" id="KW-1003">Cell membrane</keyword>
<feature type="compositionally biased region" description="Low complexity" evidence="8">
    <location>
        <begin position="1"/>
        <end position="16"/>
    </location>
</feature>
<name>A0A1N6PRW1_9MICO</name>
<keyword evidence="2 7" id="KW-0813">Transport</keyword>
<sequence length="329" mass="34805">MTTDTTGTPAGAATASPAPPSDQHAAPPGAADRSRRTWRGTLSALPWIGPSLALIALIVLFPAGVMIVNSTRDIASSGVDRGSAGLENYADVLAIEALPRVLLNTVVWVVVVVGLTVVISLALANLLDKQFPGRQLVRLAVIVPWAASVVMTTTVVYYGLQPNYGIFNQLLADVGILEVADYGFTKNATSAFLVAIVVAVFVSLPFTTYTILAGLQAVPHEVVEAARMDGASRARAYFSVILPQLKPALSVAALINIINVFNSLPILRIMTGSIPGYDADTTTTLIFKLIQSDRRVDLASALSVVNFAIVVLVIVAYLRIVKPMKGVDE</sequence>
<keyword evidence="11" id="KW-1185">Reference proteome</keyword>
<evidence type="ECO:0000313" key="11">
    <source>
        <dbReference type="Proteomes" id="UP000186235"/>
    </source>
</evidence>
<dbReference type="InterPro" id="IPR000515">
    <property type="entry name" value="MetI-like"/>
</dbReference>
<dbReference type="PROSITE" id="PS50928">
    <property type="entry name" value="ABC_TM1"/>
    <property type="match status" value="1"/>
</dbReference>
<dbReference type="GO" id="GO:0005886">
    <property type="term" value="C:plasma membrane"/>
    <property type="evidence" value="ECO:0007669"/>
    <property type="project" value="UniProtKB-SubCell"/>
</dbReference>
<dbReference type="PANTHER" id="PTHR43005">
    <property type="entry name" value="BLR7065 PROTEIN"/>
    <property type="match status" value="1"/>
</dbReference>
<keyword evidence="4 7" id="KW-0812">Transmembrane</keyword>
<feature type="transmembrane region" description="Helical" evidence="7">
    <location>
        <begin position="139"/>
        <end position="160"/>
    </location>
</feature>
<keyword evidence="6 7" id="KW-0472">Membrane</keyword>
<dbReference type="CDD" id="cd06261">
    <property type="entry name" value="TM_PBP2"/>
    <property type="match status" value="1"/>
</dbReference>